<evidence type="ECO:0000256" key="1">
    <source>
        <dbReference type="ARBA" id="ARBA00023015"/>
    </source>
</evidence>
<keyword evidence="6" id="KW-1185">Reference proteome</keyword>
<keyword evidence="3" id="KW-0804">Transcription</keyword>
<dbReference type="SMART" id="SM00418">
    <property type="entry name" value="HTH_ARSR"/>
    <property type="match status" value="1"/>
</dbReference>
<evidence type="ECO:0000313" key="6">
    <source>
        <dbReference type="Proteomes" id="UP000487350"/>
    </source>
</evidence>
<dbReference type="InterPro" id="IPR036390">
    <property type="entry name" value="WH_DNA-bd_sf"/>
</dbReference>
<dbReference type="PANTHER" id="PTHR43132">
    <property type="entry name" value="ARSENICAL RESISTANCE OPERON REPRESSOR ARSR-RELATED"/>
    <property type="match status" value="1"/>
</dbReference>
<dbReference type="GO" id="GO:0003700">
    <property type="term" value="F:DNA-binding transcription factor activity"/>
    <property type="evidence" value="ECO:0007669"/>
    <property type="project" value="InterPro"/>
</dbReference>
<gene>
    <name evidence="5" type="ORF">GHT07_16260</name>
</gene>
<keyword evidence="1" id="KW-0805">Transcription regulation</keyword>
<protein>
    <submittedName>
        <fullName evidence="5">Metalloregulator ArsR/SmtB family transcription factor</fullName>
    </submittedName>
</protein>
<evidence type="ECO:0000313" key="5">
    <source>
        <dbReference type="EMBL" id="MRD48842.1"/>
    </source>
</evidence>
<dbReference type="InterPro" id="IPR051011">
    <property type="entry name" value="Metal_resp_trans_reg"/>
</dbReference>
<accession>A0A844B6Q1</accession>
<dbReference type="InterPro" id="IPR036388">
    <property type="entry name" value="WH-like_DNA-bd_sf"/>
</dbReference>
<dbReference type="SUPFAM" id="SSF46785">
    <property type="entry name" value="Winged helix' DNA-binding domain"/>
    <property type="match status" value="1"/>
</dbReference>
<dbReference type="InterPro" id="IPR001845">
    <property type="entry name" value="HTH_ArsR_DNA-bd_dom"/>
</dbReference>
<reference evidence="5 6" key="1">
    <citation type="submission" date="2019-11" db="EMBL/GenBank/DDBJ databases">
        <title>Caenimonas koreensis gen. nov., sp. nov., isolated from activated sludge.</title>
        <authorList>
            <person name="Seung H.R."/>
        </authorList>
    </citation>
    <scope>NUCLEOTIDE SEQUENCE [LARGE SCALE GENOMIC DNA]</scope>
    <source>
        <strain evidence="5 6">EMB320</strain>
    </source>
</reference>
<dbReference type="Proteomes" id="UP000487350">
    <property type="component" value="Unassembled WGS sequence"/>
</dbReference>
<dbReference type="PRINTS" id="PR00778">
    <property type="entry name" value="HTHARSR"/>
</dbReference>
<proteinExistence type="predicted"/>
<feature type="domain" description="HTH arsR-type" evidence="4">
    <location>
        <begin position="4"/>
        <end position="98"/>
    </location>
</feature>
<dbReference type="EMBL" id="WJBU01000016">
    <property type="protein sequence ID" value="MRD48842.1"/>
    <property type="molecule type" value="Genomic_DNA"/>
</dbReference>
<organism evidence="5 6">
    <name type="scientific">Caenimonas koreensis DSM 17982</name>
    <dbReference type="NCBI Taxonomy" id="1121255"/>
    <lineage>
        <taxon>Bacteria</taxon>
        <taxon>Pseudomonadati</taxon>
        <taxon>Pseudomonadota</taxon>
        <taxon>Betaproteobacteria</taxon>
        <taxon>Burkholderiales</taxon>
        <taxon>Comamonadaceae</taxon>
        <taxon>Caenimonas</taxon>
    </lineage>
</organism>
<dbReference type="GO" id="GO:0003677">
    <property type="term" value="F:DNA binding"/>
    <property type="evidence" value="ECO:0007669"/>
    <property type="project" value="UniProtKB-KW"/>
</dbReference>
<evidence type="ECO:0000259" key="4">
    <source>
        <dbReference type="PROSITE" id="PS50987"/>
    </source>
</evidence>
<evidence type="ECO:0000256" key="2">
    <source>
        <dbReference type="ARBA" id="ARBA00023125"/>
    </source>
</evidence>
<dbReference type="AlphaFoldDB" id="A0A844B6Q1"/>
<dbReference type="CDD" id="cd00090">
    <property type="entry name" value="HTH_ARSR"/>
    <property type="match status" value="1"/>
</dbReference>
<dbReference type="NCBIfam" id="NF033788">
    <property type="entry name" value="HTH_metalloreg"/>
    <property type="match status" value="1"/>
</dbReference>
<dbReference type="PROSITE" id="PS50987">
    <property type="entry name" value="HTH_ARSR_2"/>
    <property type="match status" value="1"/>
</dbReference>
<dbReference type="InterPro" id="IPR011991">
    <property type="entry name" value="ArsR-like_HTH"/>
</dbReference>
<dbReference type="Gene3D" id="1.10.10.10">
    <property type="entry name" value="Winged helix-like DNA-binding domain superfamily/Winged helix DNA-binding domain"/>
    <property type="match status" value="1"/>
</dbReference>
<comment type="caution">
    <text evidence="5">The sequence shown here is derived from an EMBL/GenBank/DDBJ whole genome shotgun (WGS) entry which is preliminary data.</text>
</comment>
<dbReference type="RefSeq" id="WP_153586159.1">
    <property type="nucleotide sequence ID" value="NZ_WJBU01000016.1"/>
</dbReference>
<sequence>MEGLSPAAMEQVAAYFQALAEPTRLQILNLLRSGERNVGEIAAELGHTSANVSRHLSVLTQRGLAQREGRGTSVYYRIADPGVFALCDLVCGSIARQHESAARESQVFIASAKRATRTARRAAK</sequence>
<dbReference type="Pfam" id="PF01022">
    <property type="entry name" value="HTH_5"/>
    <property type="match status" value="1"/>
</dbReference>
<keyword evidence="2" id="KW-0238">DNA-binding</keyword>
<evidence type="ECO:0000256" key="3">
    <source>
        <dbReference type="ARBA" id="ARBA00023163"/>
    </source>
</evidence>
<name>A0A844B6Q1_9BURK</name>
<dbReference type="OrthoDB" id="5296924at2"/>
<dbReference type="PANTHER" id="PTHR43132:SF9">
    <property type="entry name" value="ARSR FAMILY TRANSCRIPTIONAL REGULATORY PROTEIN"/>
    <property type="match status" value="1"/>
</dbReference>